<evidence type="ECO:0000313" key="9">
    <source>
        <dbReference type="Proteomes" id="UP000288024"/>
    </source>
</evidence>
<evidence type="ECO:0000256" key="4">
    <source>
        <dbReference type="ARBA" id="ARBA00022989"/>
    </source>
</evidence>
<protein>
    <submittedName>
        <fullName evidence="8">PspC domain-containing protein</fullName>
    </submittedName>
</protein>
<dbReference type="PANTHER" id="PTHR33885:SF3">
    <property type="entry name" value="PHAGE SHOCK PROTEIN C"/>
    <property type="match status" value="1"/>
</dbReference>
<evidence type="ECO:0000256" key="2">
    <source>
        <dbReference type="ARBA" id="ARBA00022475"/>
    </source>
</evidence>
<keyword evidence="2" id="KW-1003">Cell membrane</keyword>
<comment type="caution">
    <text evidence="8">The sequence shown here is derived from an EMBL/GenBank/DDBJ whole genome shotgun (WGS) entry which is preliminary data.</text>
</comment>
<comment type="subcellular location">
    <subcellularLocation>
        <location evidence="1">Cell membrane</location>
        <topology evidence="1">Single-pass membrane protein</topology>
    </subcellularLocation>
</comment>
<evidence type="ECO:0000256" key="5">
    <source>
        <dbReference type="ARBA" id="ARBA00023136"/>
    </source>
</evidence>
<feature type="domain" description="Phage shock protein PspC N-terminal" evidence="7">
    <location>
        <begin position="4"/>
        <end position="54"/>
    </location>
</feature>
<reference evidence="8 9" key="1">
    <citation type="submission" date="2019-01" db="EMBL/GenBank/DDBJ databases">
        <title>Bacillus sp. M5HDSG1-1, whole genome shotgun sequence.</title>
        <authorList>
            <person name="Tuo L."/>
        </authorList>
    </citation>
    <scope>NUCLEOTIDE SEQUENCE [LARGE SCALE GENOMIC DNA]</scope>
    <source>
        <strain evidence="8 9">M5HDSG1-1</strain>
    </source>
</reference>
<proteinExistence type="predicted"/>
<keyword evidence="4 6" id="KW-1133">Transmembrane helix</keyword>
<dbReference type="Proteomes" id="UP000288024">
    <property type="component" value="Unassembled WGS sequence"/>
</dbReference>
<evidence type="ECO:0000256" key="1">
    <source>
        <dbReference type="ARBA" id="ARBA00004162"/>
    </source>
</evidence>
<organism evidence="8 9">
    <name type="scientific">Niallia taxi</name>
    <dbReference type="NCBI Taxonomy" id="2499688"/>
    <lineage>
        <taxon>Bacteria</taxon>
        <taxon>Bacillati</taxon>
        <taxon>Bacillota</taxon>
        <taxon>Bacilli</taxon>
        <taxon>Bacillales</taxon>
        <taxon>Bacillaceae</taxon>
        <taxon>Niallia</taxon>
    </lineage>
</organism>
<dbReference type="PANTHER" id="PTHR33885">
    <property type="entry name" value="PHAGE SHOCK PROTEIN C"/>
    <property type="match status" value="1"/>
</dbReference>
<feature type="transmembrane region" description="Helical" evidence="6">
    <location>
        <begin position="34"/>
        <end position="55"/>
    </location>
</feature>
<evidence type="ECO:0000259" key="7">
    <source>
        <dbReference type="Pfam" id="PF04024"/>
    </source>
</evidence>
<dbReference type="Pfam" id="PF04024">
    <property type="entry name" value="PspC"/>
    <property type="match status" value="1"/>
</dbReference>
<dbReference type="GO" id="GO:0005886">
    <property type="term" value="C:plasma membrane"/>
    <property type="evidence" value="ECO:0007669"/>
    <property type="project" value="UniProtKB-SubCell"/>
</dbReference>
<dbReference type="InterPro" id="IPR052027">
    <property type="entry name" value="PspC"/>
</dbReference>
<keyword evidence="5 6" id="KW-0472">Membrane</keyword>
<evidence type="ECO:0000256" key="6">
    <source>
        <dbReference type="SAM" id="Phobius"/>
    </source>
</evidence>
<evidence type="ECO:0000256" key="3">
    <source>
        <dbReference type="ARBA" id="ARBA00022692"/>
    </source>
</evidence>
<dbReference type="RefSeq" id="WP_127743008.1">
    <property type="nucleotide sequence ID" value="NZ_CAJCKN010000019.1"/>
</dbReference>
<gene>
    <name evidence="8" type="ORF">EM808_27865</name>
</gene>
<accession>A0A3S3SFZ4</accession>
<dbReference type="GeneID" id="87620571"/>
<evidence type="ECO:0000313" key="8">
    <source>
        <dbReference type="EMBL" id="RVT56333.1"/>
    </source>
</evidence>
<dbReference type="EMBL" id="RZTZ01000033">
    <property type="protein sequence ID" value="RVT56333.1"/>
    <property type="molecule type" value="Genomic_DNA"/>
</dbReference>
<keyword evidence="9" id="KW-1185">Reference proteome</keyword>
<keyword evidence="3 6" id="KW-0812">Transmembrane</keyword>
<dbReference type="InterPro" id="IPR007168">
    <property type="entry name" value="Phageshock_PspC_N"/>
</dbReference>
<name>A0A3S3SFZ4_9BACI</name>
<sequence length="61" mass="6559">MRNKLRKSATDKALAGVCGGIAEYFGISSFAVRLIFIVTLPSNIIVYLILANAMADSPRSL</sequence>
<dbReference type="AlphaFoldDB" id="A0A3S3SFZ4"/>